<comment type="caution">
    <text evidence="2">The sequence shown here is derived from an EMBL/GenBank/DDBJ whole genome shotgun (WGS) entry which is preliminary data.</text>
</comment>
<feature type="domain" description="FAD/NAD(P)-binding" evidence="1">
    <location>
        <begin position="195"/>
        <end position="302"/>
    </location>
</feature>
<evidence type="ECO:0000313" key="3">
    <source>
        <dbReference type="Proteomes" id="UP000288212"/>
    </source>
</evidence>
<dbReference type="PANTHER" id="PTHR43755">
    <property type="match status" value="1"/>
</dbReference>
<sequence>MRFTVIGAGFAALTAVKTLRKLAKDAEITVVAPQAELVYLPSIIWLPAGLRTAEDLKVNLTNFFKKMRVNFIAGRVQGIYDGGRSVHTEDDVIHNDALIIASGGRFIKKLPGIEHVITPCEGIPSGEAIRDRLAAMQSGTIALGFGGNPNEPAAMRGGPMFEFVFNIECLLRQQGRRDQFKLVFFNPKDKPGARLGPDVPSKLVSLMQKKGVETHLGHKINGFTANSVQTEGGDIAADLILFMPGMTGPAWLDNTSLPKSPGGMIVANEHTQVEGFEHVYVAGDAGSFPGPDWQPKQAHAADIQAKVAATNAVRLLTDESAHLEVIRHELVCIVDTLSHGIFIKRNEKGSRFLPPLRIMHYAKRFFEKQYLRQYRG</sequence>
<name>A0A432VTK9_9GAMM</name>
<dbReference type="SUPFAM" id="SSF51905">
    <property type="entry name" value="FAD/NAD(P)-binding domain"/>
    <property type="match status" value="1"/>
</dbReference>
<dbReference type="OrthoDB" id="9781621at2"/>
<protein>
    <submittedName>
        <fullName evidence="2">Pyridine nucleotide-disulfide oxidoreductase</fullName>
    </submittedName>
</protein>
<dbReference type="AlphaFoldDB" id="A0A432VTK9"/>
<reference evidence="2 3" key="1">
    <citation type="journal article" date="2011" name="Front. Microbiol.">
        <title>Genomic signatures of strain selection and enhancement in Bacillus atrophaeus var. globigii, a historical biowarfare simulant.</title>
        <authorList>
            <person name="Gibbons H.S."/>
            <person name="Broomall S.M."/>
            <person name="McNew L.A."/>
            <person name="Daligault H."/>
            <person name="Chapman C."/>
            <person name="Bruce D."/>
            <person name="Karavis M."/>
            <person name="Krepps M."/>
            <person name="McGregor P.A."/>
            <person name="Hong C."/>
            <person name="Park K.H."/>
            <person name="Akmal A."/>
            <person name="Feldman A."/>
            <person name="Lin J.S."/>
            <person name="Chang W.E."/>
            <person name="Higgs B.W."/>
            <person name="Demirev P."/>
            <person name="Lindquist J."/>
            <person name="Liem A."/>
            <person name="Fochler E."/>
            <person name="Read T.D."/>
            <person name="Tapia R."/>
            <person name="Johnson S."/>
            <person name="Bishop-Lilly K.A."/>
            <person name="Detter C."/>
            <person name="Han C."/>
            <person name="Sozhamannan S."/>
            <person name="Rosenzweig C.N."/>
            <person name="Skowronski E.W."/>
        </authorList>
    </citation>
    <scope>NUCLEOTIDE SEQUENCE [LARGE SCALE GENOMIC DNA]</scope>
    <source>
        <strain evidence="2 3">AK5</strain>
    </source>
</reference>
<keyword evidence="3" id="KW-1185">Reference proteome</keyword>
<dbReference type="Pfam" id="PF07992">
    <property type="entry name" value="Pyr_redox_2"/>
    <property type="match status" value="2"/>
</dbReference>
<feature type="domain" description="FAD/NAD(P)-binding" evidence="1">
    <location>
        <begin position="3"/>
        <end position="133"/>
    </location>
</feature>
<evidence type="ECO:0000313" key="2">
    <source>
        <dbReference type="EMBL" id="RUO19815.1"/>
    </source>
</evidence>
<dbReference type="PANTHER" id="PTHR43755:SF1">
    <property type="entry name" value="FAD-DEPENDENT PYRIDINE NUCLEOTIDE-DISULPHIDE OXIDOREDUCTASE"/>
    <property type="match status" value="1"/>
</dbReference>
<proteinExistence type="predicted"/>
<dbReference type="GO" id="GO:0016491">
    <property type="term" value="F:oxidoreductase activity"/>
    <property type="evidence" value="ECO:0007669"/>
    <property type="project" value="InterPro"/>
</dbReference>
<dbReference type="InterPro" id="IPR036188">
    <property type="entry name" value="FAD/NAD-bd_sf"/>
</dbReference>
<dbReference type="Proteomes" id="UP000288212">
    <property type="component" value="Unassembled WGS sequence"/>
</dbReference>
<dbReference type="InterPro" id="IPR023753">
    <property type="entry name" value="FAD/NAD-binding_dom"/>
</dbReference>
<dbReference type="Gene3D" id="3.50.50.100">
    <property type="match status" value="1"/>
</dbReference>
<organism evidence="2 3">
    <name type="scientific">Aliidiomarina haloalkalitolerans</name>
    <dbReference type="NCBI Taxonomy" id="859059"/>
    <lineage>
        <taxon>Bacteria</taxon>
        <taxon>Pseudomonadati</taxon>
        <taxon>Pseudomonadota</taxon>
        <taxon>Gammaproteobacteria</taxon>
        <taxon>Alteromonadales</taxon>
        <taxon>Idiomarinaceae</taxon>
        <taxon>Aliidiomarina</taxon>
    </lineage>
</organism>
<accession>A0A432VTK9</accession>
<dbReference type="RefSeq" id="WP_126792616.1">
    <property type="nucleotide sequence ID" value="NZ_PIPI01000004.1"/>
</dbReference>
<dbReference type="EMBL" id="PIPI01000004">
    <property type="protein sequence ID" value="RUO19815.1"/>
    <property type="molecule type" value="Genomic_DNA"/>
</dbReference>
<dbReference type="InterPro" id="IPR052541">
    <property type="entry name" value="SQRD"/>
</dbReference>
<gene>
    <name evidence="2" type="ORF">CWE06_07200</name>
</gene>
<evidence type="ECO:0000259" key="1">
    <source>
        <dbReference type="Pfam" id="PF07992"/>
    </source>
</evidence>